<keyword evidence="6" id="KW-0735">Signal-anchor</keyword>
<evidence type="ECO:0000256" key="5">
    <source>
        <dbReference type="ARBA" id="ARBA00022734"/>
    </source>
</evidence>
<dbReference type="GO" id="GO:0030246">
    <property type="term" value="F:carbohydrate binding"/>
    <property type="evidence" value="ECO:0007669"/>
    <property type="project" value="UniProtKB-KW"/>
</dbReference>
<dbReference type="EnsemblMetazoa" id="GBRI011105-RA">
    <property type="protein sequence ID" value="GBRI011105-PA"/>
    <property type="gene ID" value="GBRI011105"/>
</dbReference>
<evidence type="ECO:0000313" key="16">
    <source>
        <dbReference type="Proteomes" id="UP000091820"/>
    </source>
</evidence>
<dbReference type="PANTHER" id="PTHR11675">
    <property type="entry name" value="N-ACETYLGALACTOSAMINYLTRANSFERASE"/>
    <property type="match status" value="1"/>
</dbReference>
<dbReference type="CDD" id="cd02510">
    <property type="entry name" value="pp-GalNAc-T"/>
    <property type="match status" value="1"/>
</dbReference>
<keyword evidence="13" id="KW-0328">Glycosyltransferase</keyword>
<comment type="cofactor">
    <cofactor evidence="1 13">
        <name>Mn(2+)</name>
        <dbReference type="ChEBI" id="CHEBI:29035"/>
    </cofactor>
</comment>
<dbReference type="GO" id="GO:0004653">
    <property type="term" value="F:polypeptide N-acetylgalactosaminyltransferase activity"/>
    <property type="evidence" value="ECO:0007669"/>
    <property type="project" value="TreeGrafter"/>
</dbReference>
<dbReference type="GO" id="GO:0006493">
    <property type="term" value="P:protein O-linked glycosylation"/>
    <property type="evidence" value="ECO:0007669"/>
    <property type="project" value="TreeGrafter"/>
</dbReference>
<dbReference type="AlphaFoldDB" id="A0A1A9W9F5"/>
<comment type="similarity">
    <text evidence="3 13">Belongs to the glycosyltransferase 2 family. GalNAc-T subfamily.</text>
</comment>
<dbReference type="UniPathway" id="UPA00378"/>
<dbReference type="Pfam" id="PF00652">
    <property type="entry name" value="Ricin_B_lectin"/>
    <property type="match status" value="1"/>
</dbReference>
<proteinExistence type="inferred from homology"/>
<dbReference type="InterPro" id="IPR045885">
    <property type="entry name" value="GalNAc-T"/>
</dbReference>
<keyword evidence="11" id="KW-0325">Glycoprotein</keyword>
<keyword evidence="5 13" id="KW-0430">Lectin</keyword>
<dbReference type="GO" id="GO:0000139">
    <property type="term" value="C:Golgi membrane"/>
    <property type="evidence" value="ECO:0007669"/>
    <property type="project" value="UniProtKB-SubCell"/>
</dbReference>
<evidence type="ECO:0000256" key="6">
    <source>
        <dbReference type="ARBA" id="ARBA00022968"/>
    </source>
</evidence>
<evidence type="ECO:0000256" key="11">
    <source>
        <dbReference type="ARBA" id="ARBA00023180"/>
    </source>
</evidence>
<sequence length="657" mass="76225">MIKRTKKRTKSRGPLSYTLIVLFISVVVVFLMDTKKVNVEEPTIMKVVDDNGDSVTVPVKSVDKSGTFVPLQPPKKQPKRFPKPYISNKNKTVELNKIQIDKNFFELPLILGPLRDWHNYEAIELDEKRNGLGEQGETASLEDKTLIDLETHLSMENGFNALLSNFISVNRSLPDARPDGCQLKRYLAHLPTVSVVIPFYNEYHSVLYRTLHSIVNRTPIELLQEIIIVDDFSDREYLRNDLEQYVFRHFKNVVQIIRLKRRTGLIGARLAGAKQAVGDVLVFFDSHIECTHNWLPPLLEPIALDHKIATCPIIDTIEHATFQYQKSSFITGVRGAFDWTMLYKILPQLPEFEGDSTKPYPNPVMMGGLFAIDREFFWELGGYDEGLDIWGAEQYELSFKIWMCGGKLFDIPCSRVAHIFRGPMKERKSPRDYNFVARNHKRVAEVWMDDYKYFFYQRNPNVYNDLDPGDLSKQKAVRERLQCESFQWYLDKIIPDLLKTYPVQEPEYYASGTLQSLAYPQYCVDTLNRKSNSPAGVYPCAENKTHPQRNQYWALSSHRDVRLANGDLCLDVQDTKPNGTVWLWTCHQQGGNQFWFYDHKYKWLIHARSGINCLEIVNRNGNFEIVTNACDNSNHNLKWIFGTVNEQLLNEFYDDLE</sequence>
<dbReference type="InterPro" id="IPR035992">
    <property type="entry name" value="Ricin_B-like_lectins"/>
</dbReference>
<evidence type="ECO:0000256" key="4">
    <source>
        <dbReference type="ARBA" id="ARBA00022692"/>
    </source>
</evidence>
<dbReference type="SMART" id="SM00458">
    <property type="entry name" value="RICIN"/>
    <property type="match status" value="1"/>
</dbReference>
<dbReference type="PANTHER" id="PTHR11675:SF134">
    <property type="entry name" value="N-ACETYLGALACTOSAMINYLTRANSFERASE 4-RELATED"/>
    <property type="match status" value="1"/>
</dbReference>
<dbReference type="PROSITE" id="PS50231">
    <property type="entry name" value="RICIN_B_LECTIN"/>
    <property type="match status" value="1"/>
</dbReference>
<evidence type="ECO:0000259" key="14">
    <source>
        <dbReference type="SMART" id="SM00458"/>
    </source>
</evidence>
<dbReference type="SUPFAM" id="SSF53448">
    <property type="entry name" value="Nucleotide-diphospho-sugar transferases"/>
    <property type="match status" value="1"/>
</dbReference>
<evidence type="ECO:0000313" key="15">
    <source>
        <dbReference type="EnsemblMetazoa" id="GBRI011105-PA"/>
    </source>
</evidence>
<name>A0A1A9W9F5_9MUSC</name>
<reference evidence="16" key="1">
    <citation type="submission" date="2014-03" db="EMBL/GenBank/DDBJ databases">
        <authorList>
            <person name="Aksoy S."/>
            <person name="Warren W."/>
            <person name="Wilson R.K."/>
        </authorList>
    </citation>
    <scope>NUCLEOTIDE SEQUENCE [LARGE SCALE GENOMIC DNA]</scope>
    <source>
        <strain evidence="16">IAEA</strain>
    </source>
</reference>
<evidence type="ECO:0000256" key="12">
    <source>
        <dbReference type="ARBA" id="ARBA00023211"/>
    </source>
</evidence>
<comment type="pathway">
    <text evidence="13">Protein modification; protein glycosylation.</text>
</comment>
<dbReference type="FunFam" id="3.90.550.10:FF:000053">
    <property type="entry name" value="Polypeptide N-acetylgalactosaminyltransferase"/>
    <property type="match status" value="1"/>
</dbReference>
<evidence type="ECO:0000256" key="9">
    <source>
        <dbReference type="ARBA" id="ARBA00023136"/>
    </source>
</evidence>
<keyword evidence="12 13" id="KW-0464">Manganese</keyword>
<dbReference type="InterPro" id="IPR000772">
    <property type="entry name" value="Ricin_B_lectin"/>
</dbReference>
<dbReference type="Proteomes" id="UP000091820">
    <property type="component" value="Unassembled WGS sequence"/>
</dbReference>
<dbReference type="SUPFAM" id="SSF50370">
    <property type="entry name" value="Ricin B-like lectins"/>
    <property type="match status" value="1"/>
</dbReference>
<accession>A0A1A9W9F5</accession>
<evidence type="ECO:0000256" key="1">
    <source>
        <dbReference type="ARBA" id="ARBA00001936"/>
    </source>
</evidence>
<keyword evidence="13" id="KW-0808">Transferase</keyword>
<dbReference type="InterPro" id="IPR029044">
    <property type="entry name" value="Nucleotide-diphossugar_trans"/>
</dbReference>
<comment type="subcellular location">
    <subcellularLocation>
        <location evidence="2 13">Golgi apparatus membrane</location>
        <topology evidence="2 13">Single-pass type II membrane protein</topology>
    </subcellularLocation>
</comment>
<keyword evidence="8 13" id="KW-0333">Golgi apparatus</keyword>
<evidence type="ECO:0000256" key="7">
    <source>
        <dbReference type="ARBA" id="ARBA00022989"/>
    </source>
</evidence>
<dbReference type="STRING" id="37001.A0A1A9W9F5"/>
<keyword evidence="16" id="KW-1185">Reference proteome</keyword>
<evidence type="ECO:0000256" key="8">
    <source>
        <dbReference type="ARBA" id="ARBA00023034"/>
    </source>
</evidence>
<keyword evidence="9 13" id="KW-0472">Membrane</keyword>
<feature type="domain" description="Ricin B lectin" evidence="14">
    <location>
        <begin position="510"/>
        <end position="642"/>
    </location>
</feature>
<evidence type="ECO:0000256" key="10">
    <source>
        <dbReference type="ARBA" id="ARBA00023157"/>
    </source>
</evidence>
<evidence type="ECO:0000256" key="13">
    <source>
        <dbReference type="RuleBase" id="RU361242"/>
    </source>
</evidence>
<feature type="transmembrane region" description="Helical" evidence="13">
    <location>
        <begin position="12"/>
        <end position="32"/>
    </location>
</feature>
<protein>
    <recommendedName>
        <fullName evidence="13">Polypeptide N-acetylgalactosaminyltransferase</fullName>
        <ecNumber evidence="13">2.4.1.-</ecNumber>
    </recommendedName>
    <alternativeName>
        <fullName evidence="13">Protein-UDP acetylgalactosaminyltransferase</fullName>
    </alternativeName>
</protein>
<evidence type="ECO:0000256" key="3">
    <source>
        <dbReference type="ARBA" id="ARBA00005680"/>
    </source>
</evidence>
<evidence type="ECO:0000256" key="2">
    <source>
        <dbReference type="ARBA" id="ARBA00004323"/>
    </source>
</evidence>
<dbReference type="VEuPathDB" id="VectorBase:GBRI011105"/>
<reference evidence="15" key="2">
    <citation type="submission" date="2020-05" db="UniProtKB">
        <authorList>
            <consortium name="EnsemblMetazoa"/>
        </authorList>
    </citation>
    <scope>IDENTIFICATION</scope>
    <source>
        <strain evidence="15">IAEA</strain>
    </source>
</reference>
<keyword evidence="7 13" id="KW-1133">Transmembrane helix</keyword>
<keyword evidence="4 13" id="KW-0812">Transmembrane</keyword>
<keyword evidence="10 13" id="KW-1015">Disulfide bond</keyword>
<dbReference type="Pfam" id="PF00535">
    <property type="entry name" value="Glycos_transf_2"/>
    <property type="match status" value="1"/>
</dbReference>
<dbReference type="InterPro" id="IPR001173">
    <property type="entry name" value="Glyco_trans_2-like"/>
</dbReference>
<organism evidence="15 16">
    <name type="scientific">Glossina brevipalpis</name>
    <dbReference type="NCBI Taxonomy" id="37001"/>
    <lineage>
        <taxon>Eukaryota</taxon>
        <taxon>Metazoa</taxon>
        <taxon>Ecdysozoa</taxon>
        <taxon>Arthropoda</taxon>
        <taxon>Hexapoda</taxon>
        <taxon>Insecta</taxon>
        <taxon>Pterygota</taxon>
        <taxon>Neoptera</taxon>
        <taxon>Endopterygota</taxon>
        <taxon>Diptera</taxon>
        <taxon>Brachycera</taxon>
        <taxon>Muscomorpha</taxon>
        <taxon>Hippoboscoidea</taxon>
        <taxon>Glossinidae</taxon>
        <taxon>Glossina</taxon>
    </lineage>
</organism>
<dbReference type="Gene3D" id="3.90.550.10">
    <property type="entry name" value="Spore Coat Polysaccharide Biosynthesis Protein SpsA, Chain A"/>
    <property type="match status" value="1"/>
</dbReference>
<dbReference type="Gene3D" id="2.80.10.50">
    <property type="match status" value="1"/>
</dbReference>
<dbReference type="EC" id="2.4.1.-" evidence="13"/>